<proteinExistence type="predicted"/>
<name>A0A060D1P2_9CAUD</name>
<dbReference type="EMBL" id="KJ802832">
    <property type="protein sequence ID" value="AIB07083.1"/>
    <property type="molecule type" value="Genomic_DNA"/>
</dbReference>
<dbReference type="OrthoDB" id="19159at10239"/>
<gene>
    <name evidence="1" type="ORF">9NA_080</name>
</gene>
<dbReference type="KEGG" id="vg:22110938"/>
<protein>
    <submittedName>
        <fullName evidence="1">Uncharacterized protein</fullName>
    </submittedName>
</protein>
<dbReference type="Proteomes" id="UP000026985">
    <property type="component" value="Segment"/>
</dbReference>
<organism evidence="1 2">
    <name type="scientific">Salmonella phage 9NA</name>
    <dbReference type="NCBI Taxonomy" id="1113547"/>
    <lineage>
        <taxon>Viruses</taxon>
        <taxon>Duplodnaviria</taxon>
        <taxon>Heunggongvirae</taxon>
        <taxon>Uroviricota</taxon>
        <taxon>Caudoviricetes</taxon>
        <taxon>Nonanavirus</taxon>
        <taxon>Nonanavirus nv9NA</taxon>
    </lineage>
</organism>
<sequence length="43" mass="5161">MSEQVNRARSYNVNFRTAERFGLVQVVDRPVVFWFEIYPHSSK</sequence>
<accession>A0A060D1P2</accession>
<evidence type="ECO:0000313" key="2">
    <source>
        <dbReference type="Proteomes" id="UP000026985"/>
    </source>
</evidence>
<evidence type="ECO:0000313" key="1">
    <source>
        <dbReference type="EMBL" id="AIB07083.1"/>
    </source>
</evidence>
<keyword evidence="2" id="KW-1185">Reference proteome</keyword>
<reference evidence="1 2" key="1">
    <citation type="submission" date="2014-07" db="EMBL/GenBank/DDBJ databases">
        <title>The genome sequence of Salmonella phage 9NA shows that it represents an unstudied type of tailed phage.</title>
        <authorList>
            <person name="Casjens S.R."/>
            <person name="Leavitt J.C."/>
            <person name="Hatfull G.F."/>
            <person name="Hendrix R.W."/>
        </authorList>
    </citation>
    <scope>NUCLEOTIDE SEQUENCE [LARGE SCALE GENOMIC DNA]</scope>
</reference>
<dbReference type="RefSeq" id="YP_009101250.1">
    <property type="nucleotide sequence ID" value="NC_025443.1"/>
</dbReference>